<dbReference type="NCBIfam" id="TIGR00413">
    <property type="entry name" value="rlpA"/>
    <property type="match status" value="1"/>
</dbReference>
<evidence type="ECO:0000313" key="8">
    <source>
        <dbReference type="EMBL" id="SIS40861.1"/>
    </source>
</evidence>
<feature type="chain" id="PRO_5013409194" description="Endolytic peptidoglycan transglycosylase RlpA" evidence="4">
    <location>
        <begin position="26"/>
        <end position="261"/>
    </location>
</feature>
<dbReference type="Proteomes" id="UP000185639">
    <property type="component" value="Unassembled WGS sequence"/>
</dbReference>
<organism evidence="8 9">
    <name type="scientific">Thalassolituus maritimus</name>
    <dbReference type="NCBI Taxonomy" id="484498"/>
    <lineage>
        <taxon>Bacteria</taxon>
        <taxon>Pseudomonadati</taxon>
        <taxon>Pseudomonadota</taxon>
        <taxon>Gammaproteobacteria</taxon>
        <taxon>Oceanospirillales</taxon>
        <taxon>Oceanospirillaceae</taxon>
        <taxon>Thalassolituus</taxon>
    </lineage>
</organism>
<reference evidence="9" key="1">
    <citation type="submission" date="2017-01" db="EMBL/GenBank/DDBJ databases">
        <authorList>
            <person name="Varghese N."/>
            <person name="Submissions S."/>
        </authorList>
    </citation>
    <scope>NUCLEOTIDE SEQUENCE [LARGE SCALE GENOMIC DNA]</scope>
    <source>
        <strain evidence="9">DSM 24913</strain>
    </source>
</reference>
<dbReference type="InterPro" id="IPR034718">
    <property type="entry name" value="RlpA"/>
</dbReference>
<dbReference type="HAMAP" id="MF_02071">
    <property type="entry name" value="RlpA"/>
    <property type="match status" value="1"/>
</dbReference>
<protein>
    <recommendedName>
        <fullName evidence="4">Endolytic peptidoglycan transglycosylase RlpA</fullName>
        <ecNumber evidence="4">4.2.2.-</ecNumber>
    </recommendedName>
</protein>
<comment type="similarity">
    <text evidence="4 5">Belongs to the RlpA family.</text>
</comment>
<dbReference type="GO" id="GO:0008932">
    <property type="term" value="F:lytic endotransglycosylase activity"/>
    <property type="evidence" value="ECO:0007669"/>
    <property type="project" value="UniProtKB-UniRule"/>
</dbReference>
<dbReference type="EC" id="4.2.2.-" evidence="4"/>
<evidence type="ECO:0000256" key="4">
    <source>
        <dbReference type="HAMAP-Rule" id="MF_02071"/>
    </source>
</evidence>
<evidence type="ECO:0000259" key="6">
    <source>
        <dbReference type="Pfam" id="PF03330"/>
    </source>
</evidence>
<dbReference type="OrthoDB" id="9779128at2"/>
<keyword evidence="2 4" id="KW-0456">Lyase</keyword>
<gene>
    <name evidence="4" type="primary">rlpA</name>
    <name evidence="8" type="ORF">SAMN05421686_10126</name>
</gene>
<accession>A0A1N7IV56</accession>
<evidence type="ECO:0000313" key="9">
    <source>
        <dbReference type="Proteomes" id="UP000185639"/>
    </source>
</evidence>
<name>A0A1N7IV56_9GAMM</name>
<dbReference type="STRING" id="484498.SAMN05421686_10126"/>
<comment type="function">
    <text evidence="4">Lytic transglycosylase with a strong preference for naked glycan strands that lack stem peptides.</text>
</comment>
<keyword evidence="1 4" id="KW-0732">Signal</keyword>
<evidence type="ECO:0000256" key="1">
    <source>
        <dbReference type="ARBA" id="ARBA00022729"/>
    </source>
</evidence>
<dbReference type="SUPFAM" id="SSF50685">
    <property type="entry name" value="Barwin-like endoglucanases"/>
    <property type="match status" value="1"/>
</dbReference>
<dbReference type="GO" id="GO:0000270">
    <property type="term" value="P:peptidoglycan metabolic process"/>
    <property type="evidence" value="ECO:0007669"/>
    <property type="project" value="UniProtKB-UniRule"/>
</dbReference>
<feature type="domain" description="SPOR" evidence="7">
    <location>
        <begin position="178"/>
        <end position="233"/>
    </location>
</feature>
<dbReference type="SUPFAM" id="SSF110997">
    <property type="entry name" value="Sporulation related repeat"/>
    <property type="match status" value="1"/>
</dbReference>
<dbReference type="PANTHER" id="PTHR34183">
    <property type="entry name" value="ENDOLYTIC PEPTIDOGLYCAN TRANSGLYCOSYLASE RLPA"/>
    <property type="match status" value="1"/>
</dbReference>
<dbReference type="Gene3D" id="3.30.70.1070">
    <property type="entry name" value="Sporulation related repeat"/>
    <property type="match status" value="1"/>
</dbReference>
<dbReference type="InterPro" id="IPR009009">
    <property type="entry name" value="RlpA-like_DPBB"/>
</dbReference>
<dbReference type="GO" id="GO:0042834">
    <property type="term" value="F:peptidoglycan binding"/>
    <property type="evidence" value="ECO:0007669"/>
    <property type="project" value="InterPro"/>
</dbReference>
<sequence precursor="true">MMRGLAVLVSLVLLHGCATSRYQHANDFTPAPIADIKAIADPVPVSEPRSSLGNPSRYRVLGKDYNVMKDAEGFTQEGIASWYGMKFHGHDTSNGETFDVYKMTAAHKTLPLPSYVKVTRKDTGQSVIVRVNDRGPFHEGRIIDLSYAAAVKLNIHNDGTAPVKIEVLKAPLSEAVLWIQAGALSNPDSAERLRKKLSGITANVGAGDWTVGIYPKERDDITLHRVRIGPVPESEVPALIESLNDEGITQPVLLSQHQLER</sequence>
<dbReference type="Pfam" id="PF05036">
    <property type="entry name" value="SPOR"/>
    <property type="match status" value="1"/>
</dbReference>
<dbReference type="CDD" id="cd22268">
    <property type="entry name" value="DPBB_RlpA-like"/>
    <property type="match status" value="1"/>
</dbReference>
<feature type="domain" description="RlpA-like protein double-psi beta-barrel" evidence="6">
    <location>
        <begin position="75"/>
        <end position="165"/>
    </location>
</feature>
<evidence type="ECO:0000259" key="7">
    <source>
        <dbReference type="Pfam" id="PF05036"/>
    </source>
</evidence>
<dbReference type="InterPro" id="IPR036680">
    <property type="entry name" value="SPOR-like_sf"/>
</dbReference>
<dbReference type="InterPro" id="IPR007730">
    <property type="entry name" value="SPOR-like_dom"/>
</dbReference>
<dbReference type="EMBL" id="FTOH01000001">
    <property type="protein sequence ID" value="SIS40861.1"/>
    <property type="molecule type" value="Genomic_DNA"/>
</dbReference>
<evidence type="ECO:0000256" key="2">
    <source>
        <dbReference type="ARBA" id="ARBA00023239"/>
    </source>
</evidence>
<dbReference type="Gene3D" id="2.40.40.10">
    <property type="entry name" value="RlpA-like domain"/>
    <property type="match status" value="1"/>
</dbReference>
<keyword evidence="3 4" id="KW-0961">Cell wall biogenesis/degradation</keyword>
<dbReference type="GO" id="GO:0071555">
    <property type="term" value="P:cell wall organization"/>
    <property type="evidence" value="ECO:0007669"/>
    <property type="project" value="UniProtKB-KW"/>
</dbReference>
<proteinExistence type="inferred from homology"/>
<keyword evidence="8" id="KW-0449">Lipoprotein</keyword>
<dbReference type="PANTHER" id="PTHR34183:SF1">
    <property type="entry name" value="ENDOLYTIC PEPTIDOGLYCAN TRANSGLYCOSYLASE RLPA"/>
    <property type="match status" value="1"/>
</dbReference>
<feature type="signal peptide" evidence="4">
    <location>
        <begin position="1"/>
        <end position="25"/>
    </location>
</feature>
<evidence type="ECO:0000256" key="3">
    <source>
        <dbReference type="ARBA" id="ARBA00023316"/>
    </source>
</evidence>
<keyword evidence="9" id="KW-1185">Reference proteome</keyword>
<dbReference type="InterPro" id="IPR036908">
    <property type="entry name" value="RlpA-like_sf"/>
</dbReference>
<dbReference type="AlphaFoldDB" id="A0A1N7IV56"/>
<evidence type="ECO:0000256" key="5">
    <source>
        <dbReference type="RuleBase" id="RU003495"/>
    </source>
</evidence>
<dbReference type="GO" id="GO:0009279">
    <property type="term" value="C:cell outer membrane"/>
    <property type="evidence" value="ECO:0007669"/>
    <property type="project" value="TreeGrafter"/>
</dbReference>
<dbReference type="FunFam" id="2.40.40.10:FF:000003">
    <property type="entry name" value="Endolytic peptidoglycan transglycosylase RlpA"/>
    <property type="match status" value="1"/>
</dbReference>
<dbReference type="InterPro" id="IPR012997">
    <property type="entry name" value="RplA"/>
</dbReference>
<dbReference type="Pfam" id="PF03330">
    <property type="entry name" value="DPBB_1"/>
    <property type="match status" value="1"/>
</dbReference>
<dbReference type="RefSeq" id="WP_076513163.1">
    <property type="nucleotide sequence ID" value="NZ_FTOH01000001.1"/>
</dbReference>